<comment type="similarity">
    <text evidence="1">Belongs to the cytochrome P450 family.</text>
</comment>
<accession>A0A7S2SVY5</accession>
<dbReference type="InterPro" id="IPR036396">
    <property type="entry name" value="Cyt_P450_sf"/>
</dbReference>
<evidence type="ECO:0000256" key="2">
    <source>
        <dbReference type="ARBA" id="ARBA00022617"/>
    </source>
</evidence>
<keyword evidence="2 7" id="KW-0349">Heme</keyword>
<feature type="region of interest" description="Disordered" evidence="8">
    <location>
        <begin position="717"/>
        <end position="736"/>
    </location>
</feature>
<keyword evidence="6" id="KW-0503">Monooxygenase</keyword>
<comment type="cofactor">
    <cofactor evidence="7">
        <name>heme</name>
        <dbReference type="ChEBI" id="CHEBI:30413"/>
    </cofactor>
</comment>
<evidence type="ECO:0000256" key="8">
    <source>
        <dbReference type="SAM" id="MobiDB-lite"/>
    </source>
</evidence>
<dbReference type="GO" id="GO:0020037">
    <property type="term" value="F:heme binding"/>
    <property type="evidence" value="ECO:0007669"/>
    <property type="project" value="InterPro"/>
</dbReference>
<dbReference type="AlphaFoldDB" id="A0A7S2SVY5"/>
<dbReference type="PANTHER" id="PTHR24291">
    <property type="entry name" value="CYTOCHROME P450 FAMILY 4"/>
    <property type="match status" value="1"/>
</dbReference>
<keyword evidence="3 7" id="KW-0479">Metal-binding</keyword>
<dbReference type="Pfam" id="PF00067">
    <property type="entry name" value="p450"/>
    <property type="match status" value="1"/>
</dbReference>
<name>A0A7S2SVY5_9STRA</name>
<dbReference type="Gene3D" id="1.10.630.10">
    <property type="entry name" value="Cytochrome P450"/>
    <property type="match status" value="1"/>
</dbReference>
<feature type="compositionally biased region" description="Basic and acidic residues" evidence="8">
    <location>
        <begin position="717"/>
        <end position="726"/>
    </location>
</feature>
<evidence type="ECO:0000256" key="4">
    <source>
        <dbReference type="ARBA" id="ARBA00023002"/>
    </source>
</evidence>
<evidence type="ECO:0000256" key="3">
    <source>
        <dbReference type="ARBA" id="ARBA00022723"/>
    </source>
</evidence>
<evidence type="ECO:0000256" key="5">
    <source>
        <dbReference type="ARBA" id="ARBA00023004"/>
    </source>
</evidence>
<dbReference type="InterPro" id="IPR001128">
    <property type="entry name" value="Cyt_P450"/>
</dbReference>
<dbReference type="CDD" id="cd11046">
    <property type="entry name" value="CYP97"/>
    <property type="match status" value="1"/>
</dbReference>
<dbReference type="InterPro" id="IPR017972">
    <property type="entry name" value="Cyt_P450_CS"/>
</dbReference>
<protein>
    <submittedName>
        <fullName evidence="9">Uncharacterized protein</fullName>
    </submittedName>
</protein>
<proteinExistence type="inferred from homology"/>
<dbReference type="InterPro" id="IPR002403">
    <property type="entry name" value="Cyt_P450_E_grp-IV"/>
</dbReference>
<dbReference type="SUPFAM" id="SSF48264">
    <property type="entry name" value="Cytochrome P450"/>
    <property type="match status" value="1"/>
</dbReference>
<dbReference type="PANTHER" id="PTHR24291:SF50">
    <property type="entry name" value="BIFUNCTIONAL ALBAFLAVENONE MONOOXYGENASE_TERPENE SYNTHASE"/>
    <property type="match status" value="1"/>
</dbReference>
<dbReference type="GO" id="GO:0004497">
    <property type="term" value="F:monooxygenase activity"/>
    <property type="evidence" value="ECO:0007669"/>
    <property type="project" value="UniProtKB-KW"/>
</dbReference>
<feature type="binding site" description="axial binding residue" evidence="7">
    <location>
        <position position="661"/>
    </location>
    <ligand>
        <name>heme</name>
        <dbReference type="ChEBI" id="CHEBI:30413"/>
    </ligand>
    <ligandPart>
        <name>Fe</name>
        <dbReference type="ChEBI" id="CHEBI:18248"/>
    </ligandPart>
</feature>
<dbReference type="PROSITE" id="PS00086">
    <property type="entry name" value="CYTOCHROME_P450"/>
    <property type="match status" value="1"/>
</dbReference>
<evidence type="ECO:0000313" key="9">
    <source>
        <dbReference type="EMBL" id="CAD9710345.1"/>
    </source>
</evidence>
<organism evidence="9">
    <name type="scientific">Rhizochromulina marina</name>
    <dbReference type="NCBI Taxonomy" id="1034831"/>
    <lineage>
        <taxon>Eukaryota</taxon>
        <taxon>Sar</taxon>
        <taxon>Stramenopiles</taxon>
        <taxon>Ochrophyta</taxon>
        <taxon>Dictyochophyceae</taxon>
        <taxon>Rhizochromulinales</taxon>
        <taxon>Rhizochromulina</taxon>
    </lineage>
</organism>
<feature type="region of interest" description="Disordered" evidence="8">
    <location>
        <begin position="748"/>
        <end position="796"/>
    </location>
</feature>
<evidence type="ECO:0000256" key="6">
    <source>
        <dbReference type="ARBA" id="ARBA00023033"/>
    </source>
</evidence>
<dbReference type="GO" id="GO:0005506">
    <property type="term" value="F:iron ion binding"/>
    <property type="evidence" value="ECO:0007669"/>
    <property type="project" value="InterPro"/>
</dbReference>
<reference evidence="9" key="1">
    <citation type="submission" date="2021-01" db="EMBL/GenBank/DDBJ databases">
        <authorList>
            <person name="Corre E."/>
            <person name="Pelletier E."/>
            <person name="Niang G."/>
            <person name="Scheremetjew M."/>
            <person name="Finn R."/>
            <person name="Kale V."/>
            <person name="Holt S."/>
            <person name="Cochrane G."/>
            <person name="Meng A."/>
            <person name="Brown T."/>
            <person name="Cohen L."/>
        </authorList>
    </citation>
    <scope>NUCLEOTIDE SEQUENCE</scope>
    <source>
        <strain evidence="9">CCMP1243</strain>
    </source>
</reference>
<gene>
    <name evidence="9" type="ORF">RMAR1173_LOCUS21338</name>
</gene>
<dbReference type="GO" id="GO:0016705">
    <property type="term" value="F:oxidoreductase activity, acting on paired donors, with incorporation or reduction of molecular oxygen"/>
    <property type="evidence" value="ECO:0007669"/>
    <property type="project" value="InterPro"/>
</dbReference>
<keyword evidence="4" id="KW-0560">Oxidoreductase</keyword>
<sequence>MALPRRGPRRCLAVPAGLGLAVLLVFPALTPAFAPEAGRRRLGAGLRLASTLPPPVTPPPEEGEEEARRRRHLERTRDQQRRAVEYEEKLQKQWDNEWEDQDARTGIDWMFERLRRGMVGQSKYPKTVDELGGLPLFGKDGIPDQLGGIGWWRNRFVSAPPTSRYSDRGVPGSKTGSLDAFRILFNNLLQFLLGNESEDGAPVASWDPVEALEREGPAKFAYYLFTGNLQELAGGPLFMLLNKYFYTNGPVFKLAFGPRSFIVVSDPVIARHIITSPNMYDKGMLAEILEPIMGQGLIPADPEVWKQRRRVIVPGFHKRWLNRMITLFAECNSGLIASLYEASDASGGPAEQVDMEEKFCSVGLDIIGSAVFNYKFDSSTKESPVVKAVYRCLREAEHRSTAFIPYWTVPGLSGKYSLLEGQRTFARDLELLNGKLNDCIEKALENKDEADLEDLENRVYAADDDASLLRFLVDMKGEEASDKQLRDDLMTMLVAGHETTAALLTWTLFELARPENRHFMDKCRAEVDRVLGDRAVPTYDDIVDLDFTRMCLAEGLRLYPEPPVLIRRALDDDALPEGSAGFNARLPRGADVFVSTWNLHRSPDLWEEPLKYDPERWSRPFENSAVKGWKGFRPERLSGLYPDEQATDFAFLPFGGGSRKCVGDQFAMLEATVTLSLLLRRFDFDFVGSPDDVGLRTGATIHTENGLHMRVRQRDGVPKTGHEWQAPDHPILNPGGTRLKVLQELQAHTGGTGPVGSAKAAHSVHGASDKTNHNPEDPATTSSSTPGSSEEKCPFH</sequence>
<feature type="compositionally biased region" description="Basic and acidic residues" evidence="8">
    <location>
        <begin position="767"/>
        <end position="776"/>
    </location>
</feature>
<evidence type="ECO:0000256" key="1">
    <source>
        <dbReference type="ARBA" id="ARBA00010617"/>
    </source>
</evidence>
<feature type="region of interest" description="Disordered" evidence="8">
    <location>
        <begin position="49"/>
        <end position="80"/>
    </location>
</feature>
<dbReference type="PRINTS" id="PR00465">
    <property type="entry name" value="EP450IV"/>
</dbReference>
<dbReference type="EMBL" id="HBHJ01032186">
    <property type="protein sequence ID" value="CAD9710345.1"/>
    <property type="molecule type" value="Transcribed_RNA"/>
</dbReference>
<dbReference type="InterPro" id="IPR050196">
    <property type="entry name" value="Cytochrome_P450_Monoox"/>
</dbReference>
<dbReference type="PRINTS" id="PR00385">
    <property type="entry name" value="P450"/>
</dbReference>
<evidence type="ECO:0000256" key="7">
    <source>
        <dbReference type="PIRSR" id="PIRSR602403-1"/>
    </source>
</evidence>
<keyword evidence="5 7" id="KW-0408">Iron</keyword>